<dbReference type="Pfam" id="PF09339">
    <property type="entry name" value="HTH_IclR"/>
    <property type="match status" value="1"/>
</dbReference>
<reference evidence="7 8" key="1">
    <citation type="submission" date="2018-10" db="EMBL/GenBank/DDBJ databases">
        <authorList>
            <person name="Li J."/>
        </authorList>
    </citation>
    <scope>NUCLEOTIDE SEQUENCE [LARGE SCALE GENOMIC DNA]</scope>
    <source>
        <strain evidence="7 8">ZD1-4</strain>
    </source>
</reference>
<keyword evidence="1" id="KW-0805">Transcription regulation</keyword>
<keyword evidence="2" id="KW-0238">DNA-binding</keyword>
<dbReference type="GO" id="GO:0003700">
    <property type="term" value="F:DNA-binding transcription factor activity"/>
    <property type="evidence" value="ECO:0007669"/>
    <property type="project" value="TreeGrafter"/>
</dbReference>
<keyword evidence="3" id="KW-0804">Transcription</keyword>
<accession>A0A3L7J4Z9</accession>
<dbReference type="InterPro" id="IPR050707">
    <property type="entry name" value="HTH_MetabolicPath_Reg"/>
</dbReference>
<dbReference type="InterPro" id="IPR029016">
    <property type="entry name" value="GAF-like_dom_sf"/>
</dbReference>
<dbReference type="Pfam" id="PF01614">
    <property type="entry name" value="IclR_C"/>
    <property type="match status" value="1"/>
</dbReference>
<dbReference type="InterPro" id="IPR036390">
    <property type="entry name" value="WH_DNA-bd_sf"/>
</dbReference>
<dbReference type="InterPro" id="IPR036388">
    <property type="entry name" value="WH-like_DNA-bd_sf"/>
</dbReference>
<dbReference type="EMBL" id="RCWJ01000001">
    <property type="protein sequence ID" value="RLQ85697.1"/>
    <property type="molecule type" value="Genomic_DNA"/>
</dbReference>
<dbReference type="GO" id="GO:0045892">
    <property type="term" value="P:negative regulation of DNA-templated transcription"/>
    <property type="evidence" value="ECO:0007669"/>
    <property type="project" value="TreeGrafter"/>
</dbReference>
<dbReference type="InterPro" id="IPR005471">
    <property type="entry name" value="Tscrpt_reg_IclR_N"/>
</dbReference>
<evidence type="ECO:0000313" key="7">
    <source>
        <dbReference type="EMBL" id="RLQ85697.1"/>
    </source>
</evidence>
<evidence type="ECO:0000259" key="4">
    <source>
        <dbReference type="PROSITE" id="PS50943"/>
    </source>
</evidence>
<feature type="domain" description="IclR-ED" evidence="6">
    <location>
        <begin position="72"/>
        <end position="217"/>
    </location>
</feature>
<dbReference type="SUPFAM" id="SSF46785">
    <property type="entry name" value="Winged helix' DNA-binding domain"/>
    <property type="match status" value="1"/>
</dbReference>
<dbReference type="PANTHER" id="PTHR30136">
    <property type="entry name" value="HELIX-TURN-HELIX TRANSCRIPTIONAL REGULATOR, ICLR FAMILY"/>
    <property type="match status" value="1"/>
</dbReference>
<proteinExistence type="predicted"/>
<dbReference type="Proteomes" id="UP000282460">
    <property type="component" value="Unassembled WGS sequence"/>
</dbReference>
<evidence type="ECO:0000256" key="2">
    <source>
        <dbReference type="ARBA" id="ARBA00023125"/>
    </source>
</evidence>
<dbReference type="GO" id="GO:0003677">
    <property type="term" value="F:DNA binding"/>
    <property type="evidence" value="ECO:0007669"/>
    <property type="project" value="UniProtKB-KW"/>
</dbReference>
<dbReference type="SUPFAM" id="SSF55781">
    <property type="entry name" value="GAF domain-like"/>
    <property type="match status" value="1"/>
</dbReference>
<keyword evidence="8" id="KW-1185">Reference proteome</keyword>
<dbReference type="PROSITE" id="PS50943">
    <property type="entry name" value="HTH_CROC1"/>
    <property type="match status" value="1"/>
</dbReference>
<dbReference type="PROSITE" id="PS51078">
    <property type="entry name" value="ICLR_ED"/>
    <property type="match status" value="1"/>
</dbReference>
<dbReference type="PANTHER" id="PTHR30136:SF24">
    <property type="entry name" value="HTH-TYPE TRANSCRIPTIONAL REPRESSOR ALLR"/>
    <property type="match status" value="1"/>
</dbReference>
<evidence type="ECO:0000256" key="1">
    <source>
        <dbReference type="ARBA" id="ARBA00023015"/>
    </source>
</evidence>
<dbReference type="InterPro" id="IPR014757">
    <property type="entry name" value="Tscrpt_reg_IclR_C"/>
</dbReference>
<dbReference type="RefSeq" id="WP_121658062.1">
    <property type="nucleotide sequence ID" value="NZ_BMEK01000001.1"/>
</dbReference>
<evidence type="ECO:0000256" key="3">
    <source>
        <dbReference type="ARBA" id="ARBA00023163"/>
    </source>
</evidence>
<feature type="domain" description="HTH iclR-type" evidence="5">
    <location>
        <begin position="12"/>
        <end position="71"/>
    </location>
</feature>
<dbReference type="AlphaFoldDB" id="A0A3L7J4Z9"/>
<evidence type="ECO:0000313" key="8">
    <source>
        <dbReference type="Proteomes" id="UP000282460"/>
    </source>
</evidence>
<dbReference type="Gene3D" id="1.10.10.10">
    <property type="entry name" value="Winged helix-like DNA-binding domain superfamily/Winged helix DNA-binding domain"/>
    <property type="match status" value="1"/>
</dbReference>
<name>A0A3L7J4Z9_9MICO</name>
<dbReference type="InterPro" id="IPR001387">
    <property type="entry name" value="Cro/C1-type_HTH"/>
</dbReference>
<dbReference type="SMART" id="SM00346">
    <property type="entry name" value="HTH_ICLR"/>
    <property type="match status" value="1"/>
</dbReference>
<protein>
    <submittedName>
        <fullName evidence="7">MarR family transcriptional regulator</fullName>
    </submittedName>
</protein>
<sequence length="217" mass="23317">MADEAGRRDDLLSVLDRMTTILDAFDDDRGLSLSELASRAGLPKSTVSRLVSGLVRQRYLEREGKLIYLGLRLFELGQLAEAPRQLRSAALPVMAELRTVTGETTHLAIREKEDMILIAIVRGRTSAAEGYRTGDRVPVHLSAVGKAVLAHPLGVVTEAREAARGIRWVASAILVPGGNVAAAIALSVGATDSDVTRAALRIHDAARAVERRLAIPE</sequence>
<evidence type="ECO:0000259" key="5">
    <source>
        <dbReference type="PROSITE" id="PS51077"/>
    </source>
</evidence>
<feature type="domain" description="HTH cro/C1-type" evidence="4">
    <location>
        <begin position="29"/>
        <end position="53"/>
    </location>
</feature>
<comment type="caution">
    <text evidence="7">The sequence shown here is derived from an EMBL/GenBank/DDBJ whole genome shotgun (WGS) entry which is preliminary data.</text>
</comment>
<dbReference type="Gene3D" id="3.30.450.40">
    <property type="match status" value="1"/>
</dbReference>
<gene>
    <name evidence="7" type="ORF">D9V28_02140</name>
</gene>
<dbReference type="OrthoDB" id="9807558at2"/>
<organism evidence="7 8">
    <name type="scientific">Mycetocola zhadangensis</name>
    <dbReference type="NCBI Taxonomy" id="1164595"/>
    <lineage>
        <taxon>Bacteria</taxon>
        <taxon>Bacillati</taxon>
        <taxon>Actinomycetota</taxon>
        <taxon>Actinomycetes</taxon>
        <taxon>Micrococcales</taxon>
        <taxon>Microbacteriaceae</taxon>
        <taxon>Mycetocola</taxon>
    </lineage>
</organism>
<dbReference type="PROSITE" id="PS51077">
    <property type="entry name" value="HTH_ICLR"/>
    <property type="match status" value="1"/>
</dbReference>
<evidence type="ECO:0000259" key="6">
    <source>
        <dbReference type="PROSITE" id="PS51078"/>
    </source>
</evidence>